<evidence type="ECO:0000313" key="2">
    <source>
        <dbReference type="EMBL" id="KAG8041309.1"/>
    </source>
</evidence>
<protein>
    <submittedName>
        <fullName evidence="2">Uncharacterized protein</fullName>
    </submittedName>
</protein>
<dbReference type="EMBL" id="JAAOIC020000019">
    <property type="protein sequence ID" value="KAG8041309.1"/>
    <property type="molecule type" value="Genomic_DNA"/>
</dbReference>
<evidence type="ECO:0000313" key="3">
    <source>
        <dbReference type="Proteomes" id="UP000729913"/>
    </source>
</evidence>
<accession>A0A8J5R9K3</accession>
<comment type="caution">
    <text evidence="2">The sequence shown here is derived from an EMBL/GenBank/DDBJ whole genome shotgun (WGS) entry which is preliminary data.</text>
</comment>
<reference evidence="2" key="2">
    <citation type="submission" date="2021-04" db="EMBL/GenBank/DDBJ databases">
        <title>Genome-wide patterns of bracovirus chromosomal integration into multiple host tissues during parasitism.</title>
        <authorList>
            <person name="Chebbi M.A.C."/>
        </authorList>
    </citation>
    <scope>NUCLEOTIDE SEQUENCE</scope>
    <source>
        <tissue evidence="2">Whole body</tissue>
    </source>
</reference>
<evidence type="ECO:0000256" key="1">
    <source>
        <dbReference type="SAM" id="MobiDB-lite"/>
    </source>
</evidence>
<organism evidence="2 3">
    <name type="scientific">Cotesia typhae</name>
    <dbReference type="NCBI Taxonomy" id="2053667"/>
    <lineage>
        <taxon>Eukaryota</taxon>
        <taxon>Metazoa</taxon>
        <taxon>Ecdysozoa</taxon>
        <taxon>Arthropoda</taxon>
        <taxon>Hexapoda</taxon>
        <taxon>Insecta</taxon>
        <taxon>Pterygota</taxon>
        <taxon>Neoptera</taxon>
        <taxon>Endopterygota</taxon>
        <taxon>Hymenoptera</taxon>
        <taxon>Apocrita</taxon>
        <taxon>Ichneumonoidea</taxon>
        <taxon>Braconidae</taxon>
        <taxon>Microgastrinae</taxon>
        <taxon>Cotesia</taxon>
    </lineage>
</organism>
<reference evidence="2" key="1">
    <citation type="submission" date="2020-03" db="EMBL/GenBank/DDBJ databases">
        <authorList>
            <person name="Chebbi M.A."/>
            <person name="Drezen J.M."/>
        </authorList>
    </citation>
    <scope>NUCLEOTIDE SEQUENCE</scope>
    <source>
        <tissue evidence="2">Whole body</tissue>
    </source>
</reference>
<dbReference type="Proteomes" id="UP000729913">
    <property type="component" value="Unassembled WGS sequence"/>
</dbReference>
<name>A0A8J5R9K3_9HYME</name>
<sequence length="89" mass="10387">MIDSKKQVNRKKKVLKRLGTTSDKLETQSSVSSSTNNQDQDVIIKVEPDEESKEDSRKKEEEIWKNNPSESIEKSREEEFEEYLADLLL</sequence>
<gene>
    <name evidence="2" type="ORF">G9C98_002297</name>
</gene>
<keyword evidence="3" id="KW-1185">Reference proteome</keyword>
<feature type="region of interest" description="Disordered" evidence="1">
    <location>
        <begin position="1"/>
        <end position="77"/>
    </location>
</feature>
<dbReference type="AlphaFoldDB" id="A0A8J5R9K3"/>
<feature type="compositionally biased region" description="Low complexity" evidence="1">
    <location>
        <begin position="27"/>
        <end position="41"/>
    </location>
</feature>
<feature type="compositionally biased region" description="Basic residues" evidence="1">
    <location>
        <begin position="7"/>
        <end position="16"/>
    </location>
</feature>
<proteinExistence type="predicted"/>
<feature type="compositionally biased region" description="Basic and acidic residues" evidence="1">
    <location>
        <begin position="54"/>
        <end position="64"/>
    </location>
</feature>